<sequence>MFSALYWSVSWSLHRSPTERQAEQFGEGLDCAAAIGLQRQLQHCREQLQGSRLRRARSHYLYFDHFRHLGRNSAIIPKKGNQVARLCDLYLDGGQALHGHSPNGVTARLKNVMSRGLYSVLPGGIEQEGHLRALLSRLFPHMQDFRLYHSLAYMELFQKDFSVAQLLCFRQSAGISLWRPLSPEAQQNLASCPFTLPVPALSTLPLPYLILSHRDSEAARLPPSDICSPIQMEALIQAFGRTESLLLAETNPTPSKVTYGNQTLEELRRTAAQLPNWHQDGIYLYRQGAETRSGTGETAYTEYTRLWQQFFEHGFLLPPNPWAPVLFPPTLLQKDDPTRLNSEGKKLQRLLDRTGEN</sequence>
<keyword evidence="2" id="KW-1185">Reference proteome</keyword>
<accession>A0ABY8MF10</accession>
<protein>
    <submittedName>
        <fullName evidence="1">Uncharacterized protein</fullName>
    </submittedName>
</protein>
<organism evidence="1 2">
    <name type="scientific">Candidatus Haliotispira prima</name>
    <dbReference type="NCBI Taxonomy" id="3034016"/>
    <lineage>
        <taxon>Bacteria</taxon>
        <taxon>Pseudomonadati</taxon>
        <taxon>Spirochaetota</taxon>
        <taxon>Spirochaetia</taxon>
        <taxon>Spirochaetales</taxon>
        <taxon>Spirochaetaceae</taxon>
        <taxon>Candidatus Haliotispira</taxon>
    </lineage>
</organism>
<proteinExistence type="predicted"/>
<name>A0ABY8MF10_9SPIO</name>
<dbReference type="RefSeq" id="WP_326926756.1">
    <property type="nucleotide sequence ID" value="NZ_CP123443.1"/>
</dbReference>
<dbReference type="Proteomes" id="UP001228690">
    <property type="component" value="Chromosome"/>
</dbReference>
<dbReference type="EMBL" id="CP123443">
    <property type="protein sequence ID" value="WGK68570.1"/>
    <property type="molecule type" value="Genomic_DNA"/>
</dbReference>
<evidence type="ECO:0000313" key="2">
    <source>
        <dbReference type="Proteomes" id="UP001228690"/>
    </source>
</evidence>
<evidence type="ECO:0000313" key="1">
    <source>
        <dbReference type="EMBL" id="WGK68570.1"/>
    </source>
</evidence>
<gene>
    <name evidence="1" type="ORF">P0082_08775</name>
</gene>
<reference evidence="1 2" key="1">
    <citation type="submission" date="2023-04" db="EMBL/GenBank/DDBJ databases">
        <title>Spirochaete genome identified in red abalone sample constitutes a novel genus.</title>
        <authorList>
            <person name="Sharma S.P."/>
            <person name="Purcell C.M."/>
            <person name="Hyde J.R."/>
            <person name="Severin A.J."/>
        </authorList>
    </citation>
    <scope>NUCLEOTIDE SEQUENCE [LARGE SCALE GENOMIC DNA]</scope>
    <source>
        <strain evidence="1 2">SP-2023</strain>
    </source>
</reference>